<gene>
    <name evidence="2" type="ORF">CIC22_13815</name>
</gene>
<protein>
    <recommendedName>
        <fullName evidence="3">Acyl dehydratase</fullName>
    </recommendedName>
</protein>
<reference evidence="2" key="1">
    <citation type="submission" date="2017-08" db="EMBL/GenBank/DDBJ databases">
        <authorList>
            <person name="Bell R."/>
        </authorList>
    </citation>
    <scope>NUCLEOTIDE SEQUENCE</scope>
    <source>
        <strain evidence="2">CFSAN060809</strain>
    </source>
</reference>
<sequence>MQYTDIQIWQPGILRNTDYLNPGPAKLLAATLDKDIKIFKEGGVLPELWHWLYFLPVDRQSDLSADGHPIKGHFLPPVGAGLLRKKLLKVLKRINIRIFVMRFVHYVVNLMINITVR</sequence>
<keyword evidence="1" id="KW-1133">Transmembrane helix</keyword>
<accession>A0A8E7UUY0</accession>
<keyword evidence="1" id="KW-0812">Transmembrane</keyword>
<dbReference type="EMBL" id="CP075107">
    <property type="protein sequence ID" value="QVY98360.1"/>
    <property type="molecule type" value="Genomic_DNA"/>
</dbReference>
<feature type="transmembrane region" description="Helical" evidence="1">
    <location>
        <begin position="94"/>
        <end position="116"/>
    </location>
</feature>
<reference evidence="2" key="2">
    <citation type="submission" date="2021-05" db="EMBL/GenBank/DDBJ databases">
        <title>Whole genome PacBio Sequel sequence of Salmonella enterica subsp. enterica.</title>
        <authorList>
            <person name="Hoffmann M."/>
            <person name="Balkey M."/>
            <person name="Luo Y."/>
        </authorList>
    </citation>
    <scope>NUCLEOTIDE SEQUENCE</scope>
    <source>
        <strain evidence="2">CFSAN060809</strain>
    </source>
</reference>
<evidence type="ECO:0000256" key="1">
    <source>
        <dbReference type="SAM" id="Phobius"/>
    </source>
</evidence>
<evidence type="ECO:0000313" key="2">
    <source>
        <dbReference type="EMBL" id="QVY98360.1"/>
    </source>
</evidence>
<evidence type="ECO:0008006" key="3">
    <source>
        <dbReference type="Google" id="ProtNLM"/>
    </source>
</evidence>
<proteinExistence type="predicted"/>
<name>A0A8E7UUY0_SALER</name>
<organism evidence="2">
    <name type="scientific">Salmonella enterica</name>
    <name type="common">Salmonella choleraesuis</name>
    <dbReference type="NCBI Taxonomy" id="28901"/>
    <lineage>
        <taxon>Bacteria</taxon>
        <taxon>Pseudomonadati</taxon>
        <taxon>Pseudomonadota</taxon>
        <taxon>Gammaproteobacteria</taxon>
        <taxon>Enterobacterales</taxon>
        <taxon>Enterobacteriaceae</taxon>
        <taxon>Salmonella</taxon>
    </lineage>
</organism>
<dbReference type="RefSeq" id="WP_140439253.1">
    <property type="nucleotide sequence ID" value="NZ_CP075107.1"/>
</dbReference>
<keyword evidence="1" id="KW-0472">Membrane</keyword>
<dbReference type="AlphaFoldDB" id="A0A8E7UUY0"/>